<name>W4S288_9XANT</name>
<evidence type="ECO:0000313" key="2">
    <source>
        <dbReference type="Proteomes" id="UP000019143"/>
    </source>
</evidence>
<protein>
    <submittedName>
        <fullName evidence="1">Uncharacterized protein</fullName>
    </submittedName>
</protein>
<dbReference type="EMBL" id="BAVB01000256">
    <property type="protein sequence ID" value="GAE50487.1"/>
    <property type="molecule type" value="Genomic_DNA"/>
</dbReference>
<proteinExistence type="predicted"/>
<accession>W4S288</accession>
<dbReference type="AlphaFoldDB" id="W4S288"/>
<evidence type="ECO:0000313" key="1">
    <source>
        <dbReference type="EMBL" id="GAE50487.1"/>
    </source>
</evidence>
<reference evidence="1 2" key="1">
    <citation type="submission" date="2014-01" db="EMBL/GenBank/DDBJ databases">
        <title>Genome sequence and analysis of Xanthomonas arboricola pv. pruni.</title>
        <authorList>
            <person name="Fujikawa T."/>
            <person name="Nakazono-Nagaoka E."/>
        </authorList>
    </citation>
    <scope>NUCLEOTIDE SEQUENCE [LARGE SCALE GENOMIC DNA]</scope>
    <source>
        <strain evidence="2">MAFF 311562</strain>
    </source>
</reference>
<gene>
    <name evidence="1" type="ORF">XPU_2019</name>
</gene>
<organism evidence="1 2">
    <name type="scientific">Xanthomonas arboricola pv. pruni str. MAFF 311562</name>
    <dbReference type="NCBI Taxonomy" id="1414836"/>
    <lineage>
        <taxon>Bacteria</taxon>
        <taxon>Pseudomonadati</taxon>
        <taxon>Pseudomonadota</taxon>
        <taxon>Gammaproteobacteria</taxon>
        <taxon>Lysobacterales</taxon>
        <taxon>Lysobacteraceae</taxon>
        <taxon>Xanthomonas</taxon>
    </lineage>
</organism>
<comment type="caution">
    <text evidence="1">The sequence shown here is derived from an EMBL/GenBank/DDBJ whole genome shotgun (WGS) entry which is preliminary data.</text>
</comment>
<dbReference type="Proteomes" id="UP000019143">
    <property type="component" value="Unassembled WGS sequence"/>
</dbReference>
<sequence length="69" mass="7176">MEQAGSQLLLQRLDLVAERGLADAQFAGGAGQVLVARGGLEGAQGIERKTGPGHAQRLVQFMSGIETSQ</sequence>